<keyword evidence="1" id="KW-0808">Transferase</keyword>
<organism evidence="8 9">
    <name type="scientific">Xenotaenia resolanae</name>
    <dbReference type="NCBI Taxonomy" id="208358"/>
    <lineage>
        <taxon>Eukaryota</taxon>
        <taxon>Metazoa</taxon>
        <taxon>Chordata</taxon>
        <taxon>Craniata</taxon>
        <taxon>Vertebrata</taxon>
        <taxon>Euteleostomi</taxon>
        <taxon>Actinopterygii</taxon>
        <taxon>Neopterygii</taxon>
        <taxon>Teleostei</taxon>
        <taxon>Neoteleostei</taxon>
        <taxon>Acanthomorphata</taxon>
        <taxon>Ovalentaria</taxon>
        <taxon>Atherinomorphae</taxon>
        <taxon>Cyprinodontiformes</taxon>
        <taxon>Goodeidae</taxon>
        <taxon>Xenotaenia</taxon>
    </lineage>
</organism>
<accession>A0ABV0VXX1</accession>
<evidence type="ECO:0000256" key="4">
    <source>
        <dbReference type="ARBA" id="ARBA00022771"/>
    </source>
</evidence>
<keyword evidence="9" id="KW-1185">Reference proteome</keyword>
<dbReference type="Gene3D" id="1.20.120.1750">
    <property type="match status" value="1"/>
</dbReference>
<gene>
    <name evidence="8" type="ORF">XENORESO_003408</name>
</gene>
<evidence type="ECO:0000256" key="3">
    <source>
        <dbReference type="ARBA" id="ARBA00022737"/>
    </source>
</evidence>
<dbReference type="Pfam" id="PF22191">
    <property type="entry name" value="IBR_1"/>
    <property type="match status" value="1"/>
</dbReference>
<keyword evidence="5" id="KW-0833">Ubl conjugation pathway</keyword>
<evidence type="ECO:0000259" key="7">
    <source>
        <dbReference type="PROSITE" id="PS51873"/>
    </source>
</evidence>
<dbReference type="EMBL" id="JAHRIM010020035">
    <property type="protein sequence ID" value="MEQ2262065.1"/>
    <property type="molecule type" value="Genomic_DNA"/>
</dbReference>
<reference evidence="8 9" key="1">
    <citation type="submission" date="2021-06" db="EMBL/GenBank/DDBJ databases">
        <authorList>
            <person name="Palmer J.M."/>
        </authorList>
    </citation>
    <scope>NUCLEOTIDE SEQUENCE [LARGE SCALE GENOMIC DNA]</scope>
    <source>
        <strain evidence="8 9">XR_2019</strain>
        <tissue evidence="8">Muscle</tissue>
    </source>
</reference>
<evidence type="ECO:0000256" key="6">
    <source>
        <dbReference type="ARBA" id="ARBA00022833"/>
    </source>
</evidence>
<protein>
    <recommendedName>
        <fullName evidence="7">RING-type domain-containing protein</fullName>
    </recommendedName>
</protein>
<evidence type="ECO:0000313" key="9">
    <source>
        <dbReference type="Proteomes" id="UP001444071"/>
    </source>
</evidence>
<dbReference type="InterPro" id="IPR044066">
    <property type="entry name" value="TRIAD_supradom"/>
</dbReference>
<sequence length="285" mass="32180">MQSKVLAPPFSFSHFRFLLRMKMGAATSTPKEKCYDPNDSSLTFVDREDELDFLCEDFTSPRAQMSCGHAVTPRSLTNWCLKQLDEGQSRFVCGVYGCNARWSYKEIQKMALLTPEEIKQFKKMRTINAAVNRKCPGCKSSVARQNEFNLCVSCKACTTKRGHPYEFCWQCLREWKGPKPRLDRCENDGCCNTVLQTLKTCPDIVFDTVKGITGCPSIRGCPTCGSLLEHKRNHCKHLDCPQCKVKFCFVCLKTFTECSKTSSISAPCSSGVAPRQTVIPAWKKN</sequence>
<name>A0ABV0VXX1_9TELE</name>
<feature type="domain" description="RING-type" evidence="7">
    <location>
        <begin position="47"/>
        <end position="272"/>
    </location>
</feature>
<evidence type="ECO:0000256" key="5">
    <source>
        <dbReference type="ARBA" id="ARBA00022786"/>
    </source>
</evidence>
<keyword evidence="4" id="KW-0863">Zinc-finger</keyword>
<dbReference type="PROSITE" id="PS51873">
    <property type="entry name" value="TRIAD"/>
    <property type="match status" value="1"/>
</dbReference>
<dbReference type="Proteomes" id="UP001444071">
    <property type="component" value="Unassembled WGS sequence"/>
</dbReference>
<proteinExistence type="predicted"/>
<comment type="caution">
    <text evidence="8">The sequence shown here is derived from an EMBL/GenBank/DDBJ whole genome shotgun (WGS) entry which is preliminary data.</text>
</comment>
<keyword evidence="2" id="KW-0479">Metal-binding</keyword>
<evidence type="ECO:0000256" key="1">
    <source>
        <dbReference type="ARBA" id="ARBA00022679"/>
    </source>
</evidence>
<evidence type="ECO:0000313" key="8">
    <source>
        <dbReference type="EMBL" id="MEQ2262065.1"/>
    </source>
</evidence>
<dbReference type="SUPFAM" id="SSF57850">
    <property type="entry name" value="RING/U-box"/>
    <property type="match status" value="1"/>
</dbReference>
<keyword evidence="3" id="KW-0677">Repeat</keyword>
<keyword evidence="6" id="KW-0862">Zinc</keyword>
<evidence type="ECO:0000256" key="2">
    <source>
        <dbReference type="ARBA" id="ARBA00022723"/>
    </source>
</evidence>